<feature type="transmembrane region" description="Helical" evidence="10">
    <location>
        <begin position="316"/>
        <end position="338"/>
    </location>
</feature>
<evidence type="ECO:0000313" key="12">
    <source>
        <dbReference type="EMBL" id="OBA28560.1"/>
    </source>
</evidence>
<evidence type="ECO:0000256" key="8">
    <source>
        <dbReference type="ARBA" id="ARBA00023136"/>
    </source>
</evidence>
<dbReference type="PANTHER" id="PTHR12428:SF66">
    <property type="entry name" value="MITOCHONDRIAL INNER MEMBRANE PROTEIN OXA1L"/>
    <property type="match status" value="1"/>
</dbReference>
<evidence type="ECO:0000256" key="9">
    <source>
        <dbReference type="RuleBase" id="RU003945"/>
    </source>
</evidence>
<keyword evidence="8 10" id="KW-0472">Membrane</keyword>
<evidence type="ECO:0000256" key="7">
    <source>
        <dbReference type="ARBA" id="ARBA00023128"/>
    </source>
</evidence>
<protein>
    <recommendedName>
        <fullName evidence="11">Membrane insertase YidC/Oxa/ALB C-terminal domain-containing protein</fullName>
    </recommendedName>
</protein>
<keyword evidence="4" id="KW-0999">Mitochondrion inner membrane</keyword>
<comment type="subcellular location">
    <subcellularLocation>
        <location evidence="9">Membrane</location>
        <topology evidence="9">Multi-pass membrane protein</topology>
    </subcellularLocation>
    <subcellularLocation>
        <location evidence="1">Mitochondrion inner membrane</location>
        <topology evidence="1">Multi-pass membrane protein</topology>
    </subcellularLocation>
</comment>
<dbReference type="AlphaFoldDB" id="A0A1B7TII1"/>
<comment type="caution">
    <text evidence="12">The sequence shown here is derived from an EMBL/GenBank/DDBJ whole genome shotgun (WGS) entry which is preliminary data.</text>
</comment>
<feature type="domain" description="Membrane insertase YidC/Oxa/ALB C-terminal" evidence="11">
    <location>
        <begin position="149"/>
        <end position="345"/>
    </location>
</feature>
<evidence type="ECO:0000259" key="11">
    <source>
        <dbReference type="Pfam" id="PF02096"/>
    </source>
</evidence>
<dbReference type="InterPro" id="IPR028055">
    <property type="entry name" value="YidC/Oxa/ALB_C"/>
</dbReference>
<name>A0A1B7TII1_9ASCO</name>
<gene>
    <name evidence="12" type="ORF">HANVADRAFT_51451</name>
</gene>
<dbReference type="GO" id="GO:0032977">
    <property type="term" value="F:membrane insertase activity"/>
    <property type="evidence" value="ECO:0007669"/>
    <property type="project" value="InterPro"/>
</dbReference>
<evidence type="ECO:0000313" key="13">
    <source>
        <dbReference type="Proteomes" id="UP000092321"/>
    </source>
</evidence>
<keyword evidence="7" id="KW-0496">Mitochondrion</keyword>
<evidence type="ECO:0000256" key="1">
    <source>
        <dbReference type="ARBA" id="ARBA00004448"/>
    </source>
</evidence>
<evidence type="ECO:0000256" key="10">
    <source>
        <dbReference type="SAM" id="Phobius"/>
    </source>
</evidence>
<keyword evidence="3 9" id="KW-0812">Transmembrane</keyword>
<keyword evidence="13" id="KW-1185">Reference proteome</keyword>
<dbReference type="GO" id="GO:0005743">
    <property type="term" value="C:mitochondrial inner membrane"/>
    <property type="evidence" value="ECO:0007669"/>
    <property type="project" value="UniProtKB-SubCell"/>
</dbReference>
<evidence type="ECO:0000256" key="2">
    <source>
        <dbReference type="ARBA" id="ARBA00009877"/>
    </source>
</evidence>
<dbReference type="OrthoDB" id="2148490at2759"/>
<keyword evidence="6 10" id="KW-1133">Transmembrane helix</keyword>
<dbReference type="GO" id="GO:0032979">
    <property type="term" value="P:protein insertion into mitochondrial inner membrane from matrix"/>
    <property type="evidence" value="ECO:0007669"/>
    <property type="project" value="TreeGrafter"/>
</dbReference>
<comment type="similarity">
    <text evidence="2 9">Belongs to the OXA1/ALB3/YidC family.</text>
</comment>
<evidence type="ECO:0000256" key="5">
    <source>
        <dbReference type="ARBA" id="ARBA00022946"/>
    </source>
</evidence>
<dbReference type="Proteomes" id="UP000092321">
    <property type="component" value="Unassembled WGS sequence"/>
</dbReference>
<keyword evidence="5" id="KW-0809">Transit peptide</keyword>
<dbReference type="Pfam" id="PF02096">
    <property type="entry name" value="60KD_IMP"/>
    <property type="match status" value="1"/>
</dbReference>
<dbReference type="PANTHER" id="PTHR12428">
    <property type="entry name" value="OXA1"/>
    <property type="match status" value="1"/>
</dbReference>
<accession>A0A1B7TII1</accession>
<dbReference type="InterPro" id="IPR001708">
    <property type="entry name" value="YidC/ALB3/OXA1/COX18"/>
</dbReference>
<proteinExistence type="inferred from homology"/>
<dbReference type="EMBL" id="LXPE01000003">
    <property type="protein sequence ID" value="OBA28560.1"/>
    <property type="molecule type" value="Genomic_DNA"/>
</dbReference>
<evidence type="ECO:0000256" key="3">
    <source>
        <dbReference type="ARBA" id="ARBA00022692"/>
    </source>
</evidence>
<sequence length="421" mass="47738">MFQKVTLLNNSLSVISKNNTLLSKRMISLTQNNNKLFSQLKYKNSFSLNKSTILPTIQTVRFNSNDTVKTEVTEEVANAAPNTEFASSLPDFSNNAASNITDAVSSIPLDDTSFGYLKSIGMAEHPFYWLPDTIQQILELEHVYLDIKWGAAIVLTTILYKMALVPLQIKQSEVSVNLAKFQAESKKYNDQMYDKDLEHYQKMQTTVLKLKEKNGLQSGQMKYVFLPMVCNAAFALSLFTSLRQMCAYPVSGFENGGWLWFENLVNIDQYLGLQILSSASIFLYTKYVVLANQDMMPGAGSNSILSSPKMQKVMKFLPFLSIPFTMSLSSGVVLYITASTLSSFIFGRLVRNDKFRVMLGYSPFPKREEILANAAKAAGDKPQGFRDSMKQMQNQQLKKVEFQKRMQKKIDEFEKMRSMKK</sequence>
<reference evidence="13" key="1">
    <citation type="journal article" date="2016" name="Proc. Natl. Acad. Sci. U.S.A.">
        <title>Comparative genomics of biotechnologically important yeasts.</title>
        <authorList>
            <person name="Riley R."/>
            <person name="Haridas S."/>
            <person name="Wolfe K.H."/>
            <person name="Lopes M.R."/>
            <person name="Hittinger C.T."/>
            <person name="Goeker M."/>
            <person name="Salamov A.A."/>
            <person name="Wisecaver J.H."/>
            <person name="Long T.M."/>
            <person name="Calvey C.H."/>
            <person name="Aerts A.L."/>
            <person name="Barry K.W."/>
            <person name="Choi C."/>
            <person name="Clum A."/>
            <person name="Coughlan A.Y."/>
            <person name="Deshpande S."/>
            <person name="Douglass A.P."/>
            <person name="Hanson S.J."/>
            <person name="Klenk H.-P."/>
            <person name="LaButti K.M."/>
            <person name="Lapidus A."/>
            <person name="Lindquist E.A."/>
            <person name="Lipzen A.M."/>
            <person name="Meier-Kolthoff J.P."/>
            <person name="Ohm R.A."/>
            <person name="Otillar R.P."/>
            <person name="Pangilinan J.L."/>
            <person name="Peng Y."/>
            <person name="Rokas A."/>
            <person name="Rosa C.A."/>
            <person name="Scheuner C."/>
            <person name="Sibirny A.A."/>
            <person name="Slot J.C."/>
            <person name="Stielow J.B."/>
            <person name="Sun H."/>
            <person name="Kurtzman C.P."/>
            <person name="Blackwell M."/>
            <person name="Grigoriev I.V."/>
            <person name="Jeffries T.W."/>
        </authorList>
    </citation>
    <scope>NUCLEOTIDE SEQUENCE [LARGE SCALE GENOMIC DNA]</scope>
    <source>
        <strain evidence="13">NRRL Y-1626</strain>
    </source>
</reference>
<organism evidence="12 13">
    <name type="scientific">Hanseniaspora valbyensis NRRL Y-1626</name>
    <dbReference type="NCBI Taxonomy" id="766949"/>
    <lineage>
        <taxon>Eukaryota</taxon>
        <taxon>Fungi</taxon>
        <taxon>Dikarya</taxon>
        <taxon>Ascomycota</taxon>
        <taxon>Saccharomycotina</taxon>
        <taxon>Saccharomycetes</taxon>
        <taxon>Saccharomycodales</taxon>
        <taxon>Saccharomycodaceae</taxon>
        <taxon>Hanseniaspora</taxon>
    </lineage>
</organism>
<evidence type="ECO:0000256" key="4">
    <source>
        <dbReference type="ARBA" id="ARBA00022792"/>
    </source>
</evidence>
<evidence type="ECO:0000256" key="6">
    <source>
        <dbReference type="ARBA" id="ARBA00022989"/>
    </source>
</evidence>